<keyword evidence="1" id="KW-0812">Transmembrane</keyword>
<keyword evidence="1" id="KW-0472">Membrane</keyword>
<feature type="transmembrane region" description="Helical" evidence="1">
    <location>
        <begin position="101"/>
        <end position="121"/>
    </location>
</feature>
<evidence type="ECO:0000313" key="3">
    <source>
        <dbReference type="Proteomes" id="UP000198660"/>
    </source>
</evidence>
<proteinExistence type="predicted"/>
<organism evidence="2 3">
    <name type="scientific">Marininema halotolerans</name>
    <dbReference type="NCBI Taxonomy" id="1155944"/>
    <lineage>
        <taxon>Bacteria</taxon>
        <taxon>Bacillati</taxon>
        <taxon>Bacillota</taxon>
        <taxon>Bacilli</taxon>
        <taxon>Bacillales</taxon>
        <taxon>Thermoactinomycetaceae</taxon>
        <taxon>Marininema</taxon>
    </lineage>
</organism>
<name>A0A1I6NVQ6_9BACL</name>
<dbReference type="EMBL" id="FPAA01000001">
    <property type="protein sequence ID" value="SFS31929.1"/>
    <property type="molecule type" value="Genomic_DNA"/>
</dbReference>
<sequence length="131" mass="14193">MIMTLVSAGFFCGMLIAASLSPLSDSGPHANKFDSAGLWITLGGVLALYLVSLVIYLMGIDGMRFIMAVFCGIGLLISLMIGFAIMILIQLSMVELSQLHSVLLLSGALAITNMVWFFMAFRTRPSIQQRV</sequence>
<gene>
    <name evidence="2" type="ORF">SAMN05444972_101170</name>
</gene>
<keyword evidence="3" id="KW-1185">Reference proteome</keyword>
<dbReference type="Pfam" id="PF17369">
    <property type="entry name" value="DUF5391"/>
    <property type="match status" value="1"/>
</dbReference>
<feature type="transmembrane region" description="Helical" evidence="1">
    <location>
        <begin position="65"/>
        <end position="89"/>
    </location>
</feature>
<dbReference type="Proteomes" id="UP000198660">
    <property type="component" value="Unassembled WGS sequence"/>
</dbReference>
<dbReference type="InterPro" id="IPR020204">
    <property type="entry name" value="Uncharacterised_YxaJ"/>
</dbReference>
<dbReference type="AlphaFoldDB" id="A0A1I6NVQ6"/>
<feature type="transmembrane region" description="Helical" evidence="1">
    <location>
        <begin position="36"/>
        <end position="58"/>
    </location>
</feature>
<evidence type="ECO:0000313" key="2">
    <source>
        <dbReference type="EMBL" id="SFS31929.1"/>
    </source>
</evidence>
<keyword evidence="1" id="KW-1133">Transmembrane helix</keyword>
<reference evidence="3" key="1">
    <citation type="submission" date="2016-10" db="EMBL/GenBank/DDBJ databases">
        <authorList>
            <person name="Varghese N."/>
            <person name="Submissions S."/>
        </authorList>
    </citation>
    <scope>NUCLEOTIDE SEQUENCE [LARGE SCALE GENOMIC DNA]</scope>
    <source>
        <strain evidence="3">DSM 45789</strain>
    </source>
</reference>
<protein>
    <submittedName>
        <fullName evidence="2">Uncharacterized protein</fullName>
    </submittedName>
</protein>
<evidence type="ECO:0000256" key="1">
    <source>
        <dbReference type="SAM" id="Phobius"/>
    </source>
</evidence>
<accession>A0A1I6NVQ6</accession>